<dbReference type="InterPro" id="IPR002083">
    <property type="entry name" value="MATH/TRAF_dom"/>
</dbReference>
<dbReference type="Pfam" id="PF24570">
    <property type="entry name" value="BACK_BPM_SPOP"/>
    <property type="match status" value="1"/>
</dbReference>
<comment type="pathway">
    <text evidence="1">Protein modification; protein ubiquitination.</text>
</comment>
<feature type="region of interest" description="Disordered" evidence="3">
    <location>
        <begin position="1"/>
        <end position="26"/>
    </location>
</feature>
<dbReference type="SUPFAM" id="SSF49599">
    <property type="entry name" value="TRAF domain-like"/>
    <property type="match status" value="1"/>
</dbReference>
<dbReference type="PANTHER" id="PTHR26379">
    <property type="entry name" value="BTB/POZ AND MATH DOMAIN-CONTAINING PROTEIN 1"/>
    <property type="match status" value="1"/>
</dbReference>
<dbReference type="Proteomes" id="UP001497457">
    <property type="component" value="Chromosome 26rd"/>
</dbReference>
<dbReference type="SMART" id="SM00225">
    <property type="entry name" value="BTB"/>
    <property type="match status" value="1"/>
</dbReference>
<sequence length="357" mass="39388">MSGVAGETTHASKRQRPSGPETSAAQTTMIDSDSAFVEFSVNYKQTKNLAAGKAVHSDAISAGGHMWKINFYPNGFREVVDKNYEHVYIELELLSIPNISVNAIFEVLAVDKDGQPDVIAVKNTYHSQTFCAGKVLHKLSRETSLVQKYVKDGQINFLCTIRVFHDSSIPVPPSDIGKHLGTLLDTADGKKDVSFTIDGETFHAHWVVLAARSPVFKAELGTMAEATMPSITLHDIAPATFKVMLRFMYTDTLPGDDELGDSPVEMFERLLAAADRYALDRLKLLCAKKLWDNVSVDTVATTLACAEMYSCPELKHKCISFFAVEKNFKKAVLTEGFVKLVQQFPSIITELRDSTGI</sequence>
<dbReference type="InterPro" id="IPR008974">
    <property type="entry name" value="TRAF-like"/>
</dbReference>
<dbReference type="InterPro" id="IPR045005">
    <property type="entry name" value="BPM1-6"/>
</dbReference>
<dbReference type="PROSITE" id="PS50097">
    <property type="entry name" value="BTB"/>
    <property type="match status" value="1"/>
</dbReference>
<accession>A0ABC9BH08</accession>
<reference evidence="5 6" key="2">
    <citation type="submission" date="2024-10" db="EMBL/GenBank/DDBJ databases">
        <authorList>
            <person name="Ryan C."/>
        </authorList>
    </citation>
    <scope>NUCLEOTIDE SEQUENCE [LARGE SCALE GENOMIC DNA]</scope>
</reference>
<dbReference type="EMBL" id="OZ075136">
    <property type="protein sequence ID" value="CAL5001051.1"/>
    <property type="molecule type" value="Genomic_DNA"/>
</dbReference>
<reference evidence="6" key="1">
    <citation type="submission" date="2024-06" db="EMBL/GenBank/DDBJ databases">
        <authorList>
            <person name="Ryan C."/>
        </authorList>
    </citation>
    <scope>NUCLEOTIDE SEQUENCE [LARGE SCALE GENOMIC DNA]</scope>
</reference>
<feature type="domain" description="BTB" evidence="4">
    <location>
        <begin position="191"/>
        <end position="257"/>
    </location>
</feature>
<proteinExistence type="inferred from homology"/>
<evidence type="ECO:0000313" key="5">
    <source>
        <dbReference type="EMBL" id="CAL5001051.1"/>
    </source>
</evidence>
<dbReference type="InterPro" id="IPR011333">
    <property type="entry name" value="SKP1/BTB/POZ_sf"/>
</dbReference>
<dbReference type="InterPro" id="IPR056423">
    <property type="entry name" value="BACK_BPM_SPOP"/>
</dbReference>
<evidence type="ECO:0000313" key="6">
    <source>
        <dbReference type="Proteomes" id="UP001497457"/>
    </source>
</evidence>
<gene>
    <name evidence="5" type="ORF">URODEC1_LOCUS65177</name>
</gene>
<name>A0ABC9BH08_9POAL</name>
<keyword evidence="6" id="KW-1185">Reference proteome</keyword>
<dbReference type="Pfam" id="PF22486">
    <property type="entry name" value="MATH_2"/>
    <property type="match status" value="1"/>
</dbReference>
<evidence type="ECO:0000256" key="1">
    <source>
        <dbReference type="ARBA" id="ARBA00004906"/>
    </source>
</evidence>
<dbReference type="Gene3D" id="2.60.210.10">
    <property type="entry name" value="Apoptosis, Tumor Necrosis Factor Receptor Associated Protein 2, Chain A"/>
    <property type="match status" value="1"/>
</dbReference>
<dbReference type="CDD" id="cd00121">
    <property type="entry name" value="MATH"/>
    <property type="match status" value="1"/>
</dbReference>
<dbReference type="AlphaFoldDB" id="A0ABC9BH08"/>
<evidence type="ECO:0000256" key="2">
    <source>
        <dbReference type="ARBA" id="ARBA00010846"/>
    </source>
</evidence>
<evidence type="ECO:0000259" key="4">
    <source>
        <dbReference type="PROSITE" id="PS50097"/>
    </source>
</evidence>
<dbReference type="Gene3D" id="1.25.40.420">
    <property type="match status" value="1"/>
</dbReference>
<protein>
    <recommendedName>
        <fullName evidence="4">BTB domain-containing protein</fullName>
    </recommendedName>
</protein>
<dbReference type="SUPFAM" id="SSF54695">
    <property type="entry name" value="POZ domain"/>
    <property type="match status" value="1"/>
</dbReference>
<dbReference type="PANTHER" id="PTHR26379:SF369">
    <property type="entry name" value="BTB DOMAIN-CONTAINING PROTEIN"/>
    <property type="match status" value="1"/>
</dbReference>
<dbReference type="Gene3D" id="3.30.710.10">
    <property type="entry name" value="Potassium Channel Kv1.1, Chain A"/>
    <property type="match status" value="1"/>
</dbReference>
<comment type="similarity">
    <text evidence="2">Belongs to the Tdpoz family.</text>
</comment>
<dbReference type="Pfam" id="PF00651">
    <property type="entry name" value="BTB"/>
    <property type="match status" value="1"/>
</dbReference>
<dbReference type="InterPro" id="IPR000210">
    <property type="entry name" value="BTB/POZ_dom"/>
</dbReference>
<organism evidence="5 6">
    <name type="scientific">Urochloa decumbens</name>
    <dbReference type="NCBI Taxonomy" id="240449"/>
    <lineage>
        <taxon>Eukaryota</taxon>
        <taxon>Viridiplantae</taxon>
        <taxon>Streptophyta</taxon>
        <taxon>Embryophyta</taxon>
        <taxon>Tracheophyta</taxon>
        <taxon>Spermatophyta</taxon>
        <taxon>Magnoliopsida</taxon>
        <taxon>Liliopsida</taxon>
        <taxon>Poales</taxon>
        <taxon>Poaceae</taxon>
        <taxon>PACMAD clade</taxon>
        <taxon>Panicoideae</taxon>
        <taxon>Panicodae</taxon>
        <taxon>Paniceae</taxon>
        <taxon>Melinidinae</taxon>
        <taxon>Urochloa</taxon>
    </lineage>
</organism>
<evidence type="ECO:0000256" key="3">
    <source>
        <dbReference type="SAM" id="MobiDB-lite"/>
    </source>
</evidence>